<evidence type="ECO:0000313" key="3">
    <source>
        <dbReference type="Proteomes" id="UP001528920"/>
    </source>
</evidence>
<evidence type="ECO:0000256" key="1">
    <source>
        <dbReference type="SAM" id="Phobius"/>
    </source>
</evidence>
<feature type="transmembrane region" description="Helical" evidence="1">
    <location>
        <begin position="315"/>
        <end position="339"/>
    </location>
</feature>
<sequence>MKNTIKKYIQKLPRRKTVHFEGFCANCEHPVNGSFCSNCGQSVKSFHRPFFSVVSESLGDALSIDNRFFHTLLPLMVRPGFITKEFMKGRRARYTPPFRLYLFLTFFAFLLLSHNHRPETEAEKNITFENGDGEQVEVLSFLEEIVSKDSINMDSLQRQAALKKGILNVDIDTKPVSELDSISASTKRATNSDFITQNKAIKNLIEMWRLNPEVMIDMAFKKLSQLLLVVLPVFALFLALFYIRRKRYLLEHLLISLNYHSFIFVIVILSELIILTEVVAIQSFAIYLYLLIPLQLFLTLKFYYQQSWIKTTIKFIMLSFIYNILLVLGISFALASFVME</sequence>
<feature type="transmembrane region" description="Helical" evidence="1">
    <location>
        <begin position="223"/>
        <end position="243"/>
    </location>
</feature>
<accession>A0ABT5VUQ4</accession>
<proteinExistence type="predicted"/>
<keyword evidence="1" id="KW-1133">Transmembrane helix</keyword>
<evidence type="ECO:0000313" key="2">
    <source>
        <dbReference type="EMBL" id="MDE5418542.1"/>
    </source>
</evidence>
<organism evidence="2 3">
    <name type="scientific">Paralabilibaculum antarcticum</name>
    <dbReference type="NCBI Taxonomy" id="2912572"/>
    <lineage>
        <taxon>Bacteria</taxon>
        <taxon>Pseudomonadati</taxon>
        <taxon>Bacteroidota</taxon>
        <taxon>Bacteroidia</taxon>
        <taxon>Marinilabiliales</taxon>
        <taxon>Marinifilaceae</taxon>
        <taxon>Paralabilibaculum</taxon>
    </lineage>
</organism>
<dbReference type="EMBL" id="JAKJSC010000001">
    <property type="protein sequence ID" value="MDE5418542.1"/>
    <property type="molecule type" value="Genomic_DNA"/>
</dbReference>
<dbReference type="InterPro" id="IPR022134">
    <property type="entry name" value="DUF3667"/>
</dbReference>
<protein>
    <submittedName>
        <fullName evidence="2">DUF3667 domain-containing protein</fullName>
    </submittedName>
</protein>
<gene>
    <name evidence="2" type="ORF">L3049_11030</name>
</gene>
<feature type="transmembrane region" description="Helical" evidence="1">
    <location>
        <begin position="281"/>
        <end position="303"/>
    </location>
</feature>
<keyword evidence="1" id="KW-0472">Membrane</keyword>
<keyword evidence="1" id="KW-0812">Transmembrane</keyword>
<dbReference type="RefSeq" id="WP_275109868.1">
    <property type="nucleotide sequence ID" value="NZ_JAKJSC010000001.1"/>
</dbReference>
<dbReference type="Pfam" id="PF12412">
    <property type="entry name" value="DUF3667"/>
    <property type="match status" value="1"/>
</dbReference>
<feature type="transmembrane region" description="Helical" evidence="1">
    <location>
        <begin position="98"/>
        <end position="114"/>
    </location>
</feature>
<reference evidence="2 3" key="1">
    <citation type="submission" date="2022-01" db="EMBL/GenBank/DDBJ databases">
        <title>Labilibaculum sp. nov, a marine bacterium isolated from Antarctica.</title>
        <authorList>
            <person name="Dai W."/>
        </authorList>
    </citation>
    <scope>NUCLEOTIDE SEQUENCE [LARGE SCALE GENOMIC DNA]</scope>
    <source>
        <strain evidence="2 3">DW002</strain>
    </source>
</reference>
<feature type="transmembrane region" description="Helical" evidence="1">
    <location>
        <begin position="255"/>
        <end position="275"/>
    </location>
</feature>
<keyword evidence="3" id="KW-1185">Reference proteome</keyword>
<dbReference type="Proteomes" id="UP001528920">
    <property type="component" value="Unassembled WGS sequence"/>
</dbReference>
<comment type="caution">
    <text evidence="2">The sequence shown here is derived from an EMBL/GenBank/DDBJ whole genome shotgun (WGS) entry which is preliminary data.</text>
</comment>
<name>A0ABT5VUQ4_9BACT</name>